<dbReference type="SUPFAM" id="SSF54001">
    <property type="entry name" value="Cysteine proteinases"/>
    <property type="match status" value="1"/>
</dbReference>
<evidence type="ECO:0000256" key="4">
    <source>
        <dbReference type="ARBA" id="ARBA00022801"/>
    </source>
</evidence>
<evidence type="ECO:0000256" key="5">
    <source>
        <dbReference type="ARBA" id="ARBA00022807"/>
    </source>
</evidence>
<dbReference type="Pfam" id="PF24568">
    <property type="entry name" value="CC_PcsB"/>
    <property type="match status" value="1"/>
</dbReference>
<dbReference type="OrthoDB" id="1654978at2"/>
<dbReference type="GO" id="GO:0008234">
    <property type="term" value="F:cysteine-type peptidase activity"/>
    <property type="evidence" value="ECO:0007669"/>
    <property type="project" value="UniProtKB-KW"/>
</dbReference>
<dbReference type="PROSITE" id="PS51935">
    <property type="entry name" value="NLPC_P60"/>
    <property type="match status" value="1"/>
</dbReference>
<keyword evidence="2" id="KW-0645">Protease</keyword>
<gene>
    <name evidence="9" type="ORF">CLV38_10499</name>
</gene>
<evidence type="ECO:0000259" key="8">
    <source>
        <dbReference type="PROSITE" id="PS51935"/>
    </source>
</evidence>
<evidence type="ECO:0000313" key="10">
    <source>
        <dbReference type="Proteomes" id="UP000238205"/>
    </source>
</evidence>
<dbReference type="InterPro" id="IPR051202">
    <property type="entry name" value="Peptidase_C40"/>
</dbReference>
<keyword evidence="10" id="KW-1185">Reference proteome</keyword>
<dbReference type="EMBL" id="PVTO01000004">
    <property type="protein sequence ID" value="PRY83493.1"/>
    <property type="molecule type" value="Genomic_DNA"/>
</dbReference>
<dbReference type="GO" id="GO:0006508">
    <property type="term" value="P:proteolysis"/>
    <property type="evidence" value="ECO:0007669"/>
    <property type="project" value="UniProtKB-KW"/>
</dbReference>
<organism evidence="9 10">
    <name type="scientific">Alkalibacterium olivapovliticus</name>
    <dbReference type="NCBI Taxonomy" id="99907"/>
    <lineage>
        <taxon>Bacteria</taxon>
        <taxon>Bacillati</taxon>
        <taxon>Bacillota</taxon>
        <taxon>Bacilli</taxon>
        <taxon>Lactobacillales</taxon>
        <taxon>Carnobacteriaceae</taxon>
        <taxon>Alkalibacterium</taxon>
    </lineage>
</organism>
<comment type="caution">
    <text evidence="9">The sequence shown here is derived from an EMBL/GenBank/DDBJ whole genome shotgun (WGS) entry which is preliminary data.</text>
</comment>
<dbReference type="AlphaFoldDB" id="A0A2T0W9W9"/>
<evidence type="ECO:0000313" key="9">
    <source>
        <dbReference type="EMBL" id="PRY83493.1"/>
    </source>
</evidence>
<dbReference type="Pfam" id="PF00877">
    <property type="entry name" value="NLPC_P60"/>
    <property type="match status" value="1"/>
</dbReference>
<evidence type="ECO:0000256" key="3">
    <source>
        <dbReference type="ARBA" id="ARBA00022729"/>
    </source>
</evidence>
<dbReference type="RefSeq" id="WP_106191468.1">
    <property type="nucleotide sequence ID" value="NZ_PVTO01000004.1"/>
</dbReference>
<dbReference type="PANTHER" id="PTHR47053:SF1">
    <property type="entry name" value="MUREIN DD-ENDOPEPTIDASE MEPH-RELATED"/>
    <property type="match status" value="1"/>
</dbReference>
<dbReference type="Gene3D" id="3.90.1720.10">
    <property type="entry name" value="endopeptidase domain like (from Nostoc punctiforme)"/>
    <property type="match status" value="1"/>
</dbReference>
<protein>
    <submittedName>
        <fullName evidence="9">Cell wall-associated NlpC family hydrolase</fullName>
    </submittedName>
</protein>
<dbReference type="PANTHER" id="PTHR47053">
    <property type="entry name" value="MUREIN DD-ENDOPEPTIDASE MEPH-RELATED"/>
    <property type="match status" value="1"/>
</dbReference>
<evidence type="ECO:0000256" key="2">
    <source>
        <dbReference type="ARBA" id="ARBA00022670"/>
    </source>
</evidence>
<feature type="domain" description="NlpC/P60" evidence="8">
    <location>
        <begin position="271"/>
        <end position="390"/>
    </location>
</feature>
<feature type="compositionally biased region" description="Low complexity" evidence="7">
    <location>
        <begin position="259"/>
        <end position="273"/>
    </location>
</feature>
<feature type="coiled-coil region" evidence="6">
    <location>
        <begin position="173"/>
        <end position="200"/>
    </location>
</feature>
<dbReference type="InterPro" id="IPR038765">
    <property type="entry name" value="Papain-like_cys_pep_sf"/>
</dbReference>
<evidence type="ECO:0000256" key="6">
    <source>
        <dbReference type="SAM" id="Coils"/>
    </source>
</evidence>
<proteinExistence type="inferred from homology"/>
<evidence type="ECO:0000256" key="1">
    <source>
        <dbReference type="ARBA" id="ARBA00007074"/>
    </source>
</evidence>
<feature type="coiled-coil region" evidence="6">
    <location>
        <begin position="35"/>
        <end position="97"/>
    </location>
</feature>
<keyword evidence="5" id="KW-0788">Thiol protease</keyword>
<keyword evidence="3" id="KW-0732">Signal</keyword>
<dbReference type="Gene3D" id="6.10.250.3150">
    <property type="match status" value="1"/>
</dbReference>
<dbReference type="Proteomes" id="UP000238205">
    <property type="component" value="Unassembled WGS sequence"/>
</dbReference>
<feature type="region of interest" description="Disordered" evidence="7">
    <location>
        <begin position="252"/>
        <end position="273"/>
    </location>
</feature>
<dbReference type="InterPro" id="IPR057309">
    <property type="entry name" value="PcsB_CC"/>
</dbReference>
<name>A0A2T0W9W9_9LACT</name>
<keyword evidence="4 9" id="KW-0378">Hydrolase</keyword>
<dbReference type="InterPro" id="IPR000064">
    <property type="entry name" value="NLP_P60_dom"/>
</dbReference>
<evidence type="ECO:0000256" key="7">
    <source>
        <dbReference type="SAM" id="MobiDB-lite"/>
    </source>
</evidence>
<accession>A0A2T0W9W9</accession>
<reference evidence="9 10" key="1">
    <citation type="submission" date="2018-03" db="EMBL/GenBank/DDBJ databases">
        <title>Genomic Encyclopedia of Archaeal and Bacterial Type Strains, Phase II (KMG-II): from individual species to whole genera.</title>
        <authorList>
            <person name="Goeker M."/>
        </authorList>
    </citation>
    <scope>NUCLEOTIDE SEQUENCE [LARGE SCALE GENOMIC DNA]</scope>
    <source>
        <strain evidence="9 10">DSM 13175</strain>
    </source>
</reference>
<sequence length="390" mass="42331">MDSRRRHLKWIIAGIIGLTVSGGSILKVEGSPLTSGNYSERIQDLETKEKEAKTELEAIAEKMAKTEQEAENLLTDLKQTAEELSELQGTIDQVSSQIDARESRLQSQVRAVQVTSGSANILSFIMESNSLGDAMGRIDVVNTLFSANQNLMQKQIEDKETIEEAKRSLYEKHEEQTLLAAQLENAKVELEENQAEQEMTMVRIAVERAEIGEEREALAAQQLESEQRFESIQSSRIESENTAVVEIADEVEAEEEAEVSLSSSNSSPSATASTGTVVNVAHSLTGTPYSFSGTTPAGFDCSGFTQFTYQRSGKSISRTAASQFSSSTRVSQAEAQPGDLIFFNQSGSIDHVGIYLGGGRFIGSQTSTGVAVASFTSGYWSNYVAGFGRP</sequence>
<comment type="similarity">
    <text evidence="1">Belongs to the peptidase C40 family.</text>
</comment>
<keyword evidence="6" id="KW-0175">Coiled coil</keyword>